<dbReference type="Pfam" id="PF00400">
    <property type="entry name" value="WD40"/>
    <property type="match status" value="4"/>
</dbReference>
<accession>A0A0B7FB10</accession>
<dbReference type="Proteomes" id="UP000059188">
    <property type="component" value="Unassembled WGS sequence"/>
</dbReference>
<dbReference type="SUPFAM" id="SSF50978">
    <property type="entry name" value="WD40 repeat-like"/>
    <property type="match status" value="1"/>
</dbReference>
<dbReference type="PROSITE" id="PS00678">
    <property type="entry name" value="WD_REPEATS_1"/>
    <property type="match status" value="1"/>
</dbReference>
<dbReference type="Gene3D" id="2.130.10.10">
    <property type="entry name" value="YVTN repeat-like/Quinoprotein amine dehydrogenase"/>
    <property type="match status" value="2"/>
</dbReference>
<dbReference type="InterPro" id="IPR051246">
    <property type="entry name" value="WDR48"/>
</dbReference>
<keyword evidence="7" id="KW-1185">Reference proteome</keyword>
<feature type="region of interest" description="Disordered" evidence="5">
    <location>
        <begin position="528"/>
        <end position="591"/>
    </location>
</feature>
<reference evidence="6 7" key="1">
    <citation type="submission" date="2014-11" db="EMBL/GenBank/DDBJ databases">
        <authorList>
            <person name="Wibberg Daniel"/>
        </authorList>
    </citation>
    <scope>NUCLEOTIDE SEQUENCE [LARGE SCALE GENOMIC DNA]</scope>
    <source>
        <strain evidence="6">Rhizoctonia solani AG1-IB 7/3/14</strain>
    </source>
</reference>
<feature type="repeat" description="WD" evidence="4">
    <location>
        <begin position="334"/>
        <end position="375"/>
    </location>
</feature>
<feature type="region of interest" description="Disordered" evidence="5">
    <location>
        <begin position="918"/>
        <end position="968"/>
    </location>
</feature>
<evidence type="ECO:0000256" key="3">
    <source>
        <dbReference type="ARBA" id="ARBA00022737"/>
    </source>
</evidence>
<evidence type="ECO:0000256" key="2">
    <source>
        <dbReference type="ARBA" id="ARBA00022574"/>
    </source>
</evidence>
<feature type="region of interest" description="Disordered" evidence="5">
    <location>
        <begin position="128"/>
        <end position="162"/>
    </location>
</feature>
<feature type="compositionally biased region" description="Polar residues" evidence="5">
    <location>
        <begin position="30"/>
        <end position="57"/>
    </location>
</feature>
<dbReference type="CDD" id="cd00200">
    <property type="entry name" value="WD40"/>
    <property type="match status" value="1"/>
</dbReference>
<dbReference type="InterPro" id="IPR019775">
    <property type="entry name" value="WD40_repeat_CS"/>
</dbReference>
<dbReference type="GO" id="GO:0043130">
    <property type="term" value="F:ubiquitin binding"/>
    <property type="evidence" value="ECO:0007669"/>
    <property type="project" value="TreeGrafter"/>
</dbReference>
<evidence type="ECO:0000313" key="6">
    <source>
        <dbReference type="EMBL" id="CEL54735.1"/>
    </source>
</evidence>
<evidence type="ECO:0000313" key="7">
    <source>
        <dbReference type="Proteomes" id="UP000059188"/>
    </source>
</evidence>
<feature type="repeat" description="WD" evidence="4">
    <location>
        <begin position="226"/>
        <end position="260"/>
    </location>
</feature>
<dbReference type="PROSITE" id="PS50294">
    <property type="entry name" value="WD_REPEATS_REGION"/>
    <property type="match status" value="2"/>
</dbReference>
<proteinExistence type="inferred from homology"/>
<feature type="compositionally biased region" description="Acidic residues" evidence="5">
    <location>
        <begin position="128"/>
        <end position="142"/>
    </location>
</feature>
<feature type="region of interest" description="Disordered" evidence="5">
    <location>
        <begin position="1"/>
        <end position="64"/>
    </location>
</feature>
<dbReference type="InterPro" id="IPR021772">
    <property type="entry name" value="WDR48/Bun107"/>
</dbReference>
<keyword evidence="3" id="KW-0677">Repeat</keyword>
<name>A0A0B7FB10_THACB</name>
<evidence type="ECO:0000256" key="4">
    <source>
        <dbReference type="PROSITE-ProRule" id="PRU00221"/>
    </source>
</evidence>
<evidence type="ECO:0000256" key="1">
    <source>
        <dbReference type="ARBA" id="ARBA00006917"/>
    </source>
</evidence>
<dbReference type="PRINTS" id="PR00320">
    <property type="entry name" value="GPROTEINBRPT"/>
</dbReference>
<gene>
    <name evidence="6" type="ORF">RSOLAG1IB_07269</name>
</gene>
<dbReference type="OrthoDB" id="2421129at2759"/>
<feature type="compositionally biased region" description="Pro residues" evidence="5">
    <location>
        <begin position="561"/>
        <end position="572"/>
    </location>
</feature>
<dbReference type="PROSITE" id="PS50082">
    <property type="entry name" value="WD_REPEATS_2"/>
    <property type="match status" value="3"/>
</dbReference>
<dbReference type="InterPro" id="IPR015943">
    <property type="entry name" value="WD40/YVTN_repeat-like_dom_sf"/>
</dbReference>
<dbReference type="InterPro" id="IPR036322">
    <property type="entry name" value="WD40_repeat_dom_sf"/>
</dbReference>
<keyword evidence="2 4" id="KW-0853">WD repeat</keyword>
<dbReference type="PANTHER" id="PTHR19862">
    <property type="entry name" value="WD REPEAT-CONTAINING PROTEIN 48"/>
    <property type="match status" value="1"/>
</dbReference>
<dbReference type="Pfam" id="PF11816">
    <property type="entry name" value="DUF3337"/>
    <property type="match status" value="1"/>
</dbReference>
<evidence type="ECO:0000256" key="5">
    <source>
        <dbReference type="SAM" id="MobiDB-lite"/>
    </source>
</evidence>
<protein>
    <submittedName>
        <fullName evidence="6">WD repeat-containing protein 48</fullName>
    </submittedName>
</protein>
<comment type="similarity">
    <text evidence="1">Belongs to the WD repeat WDR48 family.</text>
</comment>
<dbReference type="PANTHER" id="PTHR19862:SF14">
    <property type="entry name" value="WD REPEAT-CONTAINING PROTEIN 48"/>
    <property type="match status" value="1"/>
</dbReference>
<feature type="compositionally biased region" description="Low complexity" evidence="5">
    <location>
        <begin position="573"/>
        <end position="586"/>
    </location>
</feature>
<sequence length="1383" mass="147058">MPPRRISYVIPAPQDPPPQLALPPVGVPRNGQTSPLLIPADSQSTNDTYEPTRSTPRPSHPQHRLPVSALAIDKSTQLVDRSSPEGILYTSGRDGLVAAWELGVPMKRRGAREKDRKRHWEALTGWDEVDDDSEDDDDDDEDAIGKPPRPKRVTPPIDGSGWAYEDRWEAAGDDLKPAQFRQSVQLHTDWVNDIVLCNMNQTVVSASSDGTLRTYNPHSTGTPNILGTHSDYVRCLAYASGPRWVASGSFDRTVKIWDVSRAAGLTGSRLDSSAELASLSMNESDPKASIYALATDPAGTLVAAGGPERVVRVWDPRIASGAGAGGEPRCLSTLRGHTDNIRAILISEDGRYILTGSSDASIKLWSLPMRRCIHTFSVHSDSVWALHSTHPQLHNFLSGDRAGWICRFDVTQPVRPLGSETFNPTPSIQFSTARSPASPGFGSTHTPRHSIAGTLNFAEKGRGEEMDLGDAFCVVIGRAGSEARTSEMAHSYQGIERGITALTSMDDTWVWTASGNSSVQRWRNVGASSNIGDNWGSRVTPPALNLKDTQSGSSPTARIGSPPPRVGSPGPRPTSTSPPVSSFTSPGRKRVSIEVSHTIPKPEPETALVAIPARIPLTGSTPLPQTSSVSVPYTTLVRLAEPNPFKLNPHDPETATLYSHSAASVHRNVHREDLAMGSGFFGLPPSGNQAAYANSLYKAPILNHTSSLPHVQTTSPGAAPSLNHTSSNLPLVSPPLPHPNTLPIASDVSEAVPLSTVPADEIAGSYGLVRSVVLNDRVHALSVDTRGEVAVWDVVRGICRGVFVLDKHQGTGKSKLSPREALDLVRDRIEGESMTPAWIKVDTRVGDLTVHLEEPKCFDAEVYADELSWVDLEGMKLENPHEHRLNLGKWVLTNLFAEFIQAERALSVELTVPTPRAATAGLPPTSMAVPNLPPVNEGQGTSEDDGINSMPASPRPGPGSPLAPATPLALGSIPLAPSSPVVGTGLRTPRAAHVSLTSRPTHIPIPSRARSASEASVGGFGLGLGLGSPTGSGLGSATLAPMMTPAILPENEAPVAPPPNVLSPIRELQSPGMLPTGIVSPGQTSPGEKMPNTAGTAGGTSSDYFSVVKAGKEKEGAGIISPTDPVTPGGGGLMGRLKNLGKTGKRGAMAPETPGAIGTATEETVAAEVEPEVEEKLNPEQTKHLNLLSSLLSNQILPPHPNDAPTVTFPPHTTVTISEMTASAEASGGMVLFSGSVGSLGADVEALEMALPGWLLEYLLAGRFILPPSGTAGQKMGFLLLPWKGGKEVLPELVGSQSRLTASRFLRVSKVAQYVHDKLLNAAKEHRAQELTETPELLSEGDREYEVLCNEQVLSIGMTLAAVRQYVWRNAGELVMHYRIKES</sequence>
<dbReference type="STRING" id="1108050.A0A0B7FB10"/>
<dbReference type="InterPro" id="IPR020472">
    <property type="entry name" value="WD40_PAC1"/>
</dbReference>
<dbReference type="EMBL" id="LN679117">
    <property type="protein sequence ID" value="CEL54735.1"/>
    <property type="molecule type" value="Genomic_DNA"/>
</dbReference>
<organism evidence="6 7">
    <name type="scientific">Thanatephorus cucumeris (strain AG1-IB / isolate 7/3/14)</name>
    <name type="common">Lettuce bottom rot fungus</name>
    <name type="synonym">Rhizoctonia solani</name>
    <dbReference type="NCBI Taxonomy" id="1108050"/>
    <lineage>
        <taxon>Eukaryota</taxon>
        <taxon>Fungi</taxon>
        <taxon>Dikarya</taxon>
        <taxon>Basidiomycota</taxon>
        <taxon>Agaricomycotina</taxon>
        <taxon>Agaricomycetes</taxon>
        <taxon>Cantharellales</taxon>
        <taxon>Ceratobasidiaceae</taxon>
        <taxon>Rhizoctonia</taxon>
        <taxon>Rhizoctonia solani AG-1</taxon>
    </lineage>
</organism>
<feature type="repeat" description="WD" evidence="4">
    <location>
        <begin position="283"/>
        <end position="315"/>
    </location>
</feature>
<feature type="compositionally biased region" description="Polar residues" evidence="5">
    <location>
        <begin position="547"/>
        <end position="556"/>
    </location>
</feature>
<dbReference type="InterPro" id="IPR001680">
    <property type="entry name" value="WD40_rpt"/>
</dbReference>
<dbReference type="GO" id="GO:0000724">
    <property type="term" value="P:double-strand break repair via homologous recombination"/>
    <property type="evidence" value="ECO:0007669"/>
    <property type="project" value="TreeGrafter"/>
</dbReference>
<dbReference type="SMART" id="SM00320">
    <property type="entry name" value="WD40"/>
    <property type="match status" value="8"/>
</dbReference>